<evidence type="ECO:0000259" key="1">
    <source>
        <dbReference type="Pfam" id="PF18962"/>
    </source>
</evidence>
<keyword evidence="3" id="KW-1185">Reference proteome</keyword>
<dbReference type="InterPro" id="IPR026444">
    <property type="entry name" value="Secre_tail"/>
</dbReference>
<dbReference type="Pfam" id="PF18962">
    <property type="entry name" value="Por_Secre_tail"/>
    <property type="match status" value="1"/>
</dbReference>
<feature type="domain" description="Secretion system C-terminal sorting" evidence="1">
    <location>
        <begin position="535"/>
        <end position="595"/>
    </location>
</feature>
<dbReference type="Proteomes" id="UP001500469">
    <property type="component" value="Unassembled WGS sequence"/>
</dbReference>
<dbReference type="EMBL" id="BAAAFI010000041">
    <property type="protein sequence ID" value="GAA0880236.1"/>
    <property type="molecule type" value="Genomic_DNA"/>
</dbReference>
<proteinExistence type="predicted"/>
<evidence type="ECO:0000313" key="2">
    <source>
        <dbReference type="EMBL" id="GAA0880236.1"/>
    </source>
</evidence>
<gene>
    <name evidence="2" type="ORF">GCM10009119_32060</name>
</gene>
<comment type="caution">
    <text evidence="2">The sequence shown here is derived from an EMBL/GenBank/DDBJ whole genome shotgun (WGS) entry which is preliminary data.</text>
</comment>
<protein>
    <recommendedName>
        <fullName evidence="1">Secretion system C-terminal sorting domain-containing protein</fullName>
    </recommendedName>
</protein>
<evidence type="ECO:0000313" key="3">
    <source>
        <dbReference type="Proteomes" id="UP001500469"/>
    </source>
</evidence>
<sequence length="605" mass="68448">MLFSCFAVLLLLSEKTAAQFVEFAPIHQEKFAQRPFNTVNSRTQANNVLPFWDDFSTGIDTLKWTVAGASYTETIGQNAPSLGQMLFNGIDQNGAPYSLQIRDQGESDYLTSKPFDLSTLNPTQQESLYLSFYWQAGGKAEAPDSRDRLTLQVLDAAGTWNTIWVQLGGDDLDAEVFTQEIIKIRSEWQHAGFQFRFFSNGRQVGPFDSWLLDYVYLHYNRSETDLNYRDRALTLRNQLTLGEFSAYPLDLLQQEQAGLWTQVQNEFLNLENRFRAMEYSIHADDSLDNSLLVINEDTPFDPVPNALERRTFLSREFDAIPTPSTQTDLIITTSLTSGDGLLFQIEGSDTTRYAGVDFRLNDTVKTVFPLRDFFAYDNGSADYSAGINQRSGQLAVRFNTPESVYLKGISINFTNASQANQAIDLVVWDEIDKSPVLVKESLIPTKAPGQDYVYYALDTNLRVTGEFHIGFTQFSNDFIHVGLDKVNDHGDKIYYNVGAGWLQNEEVKGALMIRPHVSLAPPFEESVLPEAEFRIYPNPVVNQLHIEGEFAEIAVFDSFGRQILLPRERNDEGEIINFEGQRPGIYVVNLISESGPQSFRILVNR</sequence>
<name>A0ABP3YJ08_9BACT</name>
<organism evidence="2 3">
    <name type="scientific">Algoriphagus jejuensis</name>
    <dbReference type="NCBI Taxonomy" id="419934"/>
    <lineage>
        <taxon>Bacteria</taxon>
        <taxon>Pseudomonadati</taxon>
        <taxon>Bacteroidota</taxon>
        <taxon>Cytophagia</taxon>
        <taxon>Cytophagales</taxon>
        <taxon>Cyclobacteriaceae</taxon>
        <taxon>Algoriphagus</taxon>
    </lineage>
</organism>
<reference evidence="3" key="1">
    <citation type="journal article" date="2019" name="Int. J. Syst. Evol. Microbiol.">
        <title>The Global Catalogue of Microorganisms (GCM) 10K type strain sequencing project: providing services to taxonomists for standard genome sequencing and annotation.</title>
        <authorList>
            <consortium name="The Broad Institute Genomics Platform"/>
            <consortium name="The Broad Institute Genome Sequencing Center for Infectious Disease"/>
            <person name="Wu L."/>
            <person name="Ma J."/>
        </authorList>
    </citation>
    <scope>NUCLEOTIDE SEQUENCE [LARGE SCALE GENOMIC DNA]</scope>
    <source>
        <strain evidence="3">JCM 16112</strain>
    </source>
</reference>
<dbReference type="NCBIfam" id="TIGR04183">
    <property type="entry name" value="Por_Secre_tail"/>
    <property type="match status" value="1"/>
</dbReference>
<dbReference type="Gene3D" id="2.60.120.260">
    <property type="entry name" value="Galactose-binding domain-like"/>
    <property type="match status" value="1"/>
</dbReference>
<accession>A0ABP3YJ08</accession>